<dbReference type="InterPro" id="IPR013087">
    <property type="entry name" value="Znf_C2H2_type"/>
</dbReference>
<keyword evidence="9" id="KW-0804">Transcription</keyword>
<evidence type="ECO:0000256" key="7">
    <source>
        <dbReference type="ARBA" id="ARBA00023015"/>
    </source>
</evidence>
<dbReference type="FunFam" id="3.30.160.60:FF:001480">
    <property type="entry name" value="Si:cabz01071911.3"/>
    <property type="match status" value="1"/>
</dbReference>
<evidence type="ECO:0000256" key="6">
    <source>
        <dbReference type="ARBA" id="ARBA00022833"/>
    </source>
</evidence>
<keyword evidence="3" id="KW-0479">Metal-binding</keyword>
<reference evidence="15" key="1">
    <citation type="submission" date="2024-04" db="EMBL/GenBank/DDBJ databases">
        <title>Salinicola lusitanus LLJ914,a marine bacterium isolated from the Okinawa Trough.</title>
        <authorList>
            <person name="Li J."/>
        </authorList>
    </citation>
    <scope>NUCLEOTIDE SEQUENCE [LARGE SCALE GENOMIC DNA]</scope>
</reference>
<keyword evidence="7" id="KW-0805">Transcription regulation</keyword>
<dbReference type="GO" id="GO:0008270">
    <property type="term" value="F:zinc ion binding"/>
    <property type="evidence" value="ECO:0007669"/>
    <property type="project" value="UniProtKB-KW"/>
</dbReference>
<comment type="similarity">
    <text evidence="2">Belongs to the krueppel C2H2-type zinc-finger protein family.</text>
</comment>
<evidence type="ECO:0000313" key="15">
    <source>
        <dbReference type="Proteomes" id="UP001460270"/>
    </source>
</evidence>
<comment type="caution">
    <text evidence="14">The sequence shown here is derived from an EMBL/GenBank/DDBJ whole genome shotgun (WGS) entry which is preliminary data.</text>
</comment>
<evidence type="ECO:0000259" key="13">
    <source>
        <dbReference type="PROSITE" id="PS50157"/>
    </source>
</evidence>
<dbReference type="GO" id="GO:0000977">
    <property type="term" value="F:RNA polymerase II transcription regulatory region sequence-specific DNA binding"/>
    <property type="evidence" value="ECO:0007669"/>
    <property type="project" value="TreeGrafter"/>
</dbReference>
<protein>
    <recommendedName>
        <fullName evidence="13">C2H2-type domain-containing protein</fullName>
    </recommendedName>
</protein>
<evidence type="ECO:0000256" key="3">
    <source>
        <dbReference type="ARBA" id="ARBA00022723"/>
    </source>
</evidence>
<dbReference type="Gene3D" id="3.30.160.60">
    <property type="entry name" value="Classic Zinc Finger"/>
    <property type="match status" value="2"/>
</dbReference>
<proteinExistence type="inferred from homology"/>
<feature type="compositionally biased region" description="Basic and acidic residues" evidence="12">
    <location>
        <begin position="37"/>
        <end position="63"/>
    </location>
</feature>
<dbReference type="SMART" id="SM00355">
    <property type="entry name" value="ZnF_C2H2"/>
    <property type="match status" value="2"/>
</dbReference>
<keyword evidence="8" id="KW-0238">DNA-binding</keyword>
<dbReference type="GO" id="GO:0005634">
    <property type="term" value="C:nucleus"/>
    <property type="evidence" value="ECO:0007669"/>
    <property type="project" value="UniProtKB-SubCell"/>
</dbReference>
<keyword evidence="10" id="KW-0539">Nucleus</keyword>
<dbReference type="InterPro" id="IPR050717">
    <property type="entry name" value="C2H2-ZF_Transcription_Reg"/>
</dbReference>
<evidence type="ECO:0000256" key="8">
    <source>
        <dbReference type="ARBA" id="ARBA00023125"/>
    </source>
</evidence>
<evidence type="ECO:0000256" key="11">
    <source>
        <dbReference type="PROSITE-ProRule" id="PRU00042"/>
    </source>
</evidence>
<feature type="domain" description="C2H2-type" evidence="13">
    <location>
        <begin position="115"/>
        <end position="142"/>
    </location>
</feature>
<keyword evidence="5 11" id="KW-0863">Zinc-finger</keyword>
<dbReference type="PANTHER" id="PTHR14196:SF12">
    <property type="entry name" value="ZINC FINGER PROTEIN 208-LIKE"/>
    <property type="match status" value="1"/>
</dbReference>
<feature type="region of interest" description="Disordered" evidence="12">
    <location>
        <begin position="85"/>
        <end position="114"/>
    </location>
</feature>
<feature type="region of interest" description="Disordered" evidence="12">
    <location>
        <begin position="22"/>
        <end position="63"/>
    </location>
</feature>
<evidence type="ECO:0000256" key="5">
    <source>
        <dbReference type="ARBA" id="ARBA00022771"/>
    </source>
</evidence>
<keyword evidence="15" id="KW-1185">Reference proteome</keyword>
<accession>A0AAW0Q093</accession>
<dbReference type="EMBL" id="JBBPFD010000001">
    <property type="protein sequence ID" value="KAK7944486.1"/>
    <property type="molecule type" value="Genomic_DNA"/>
</dbReference>
<dbReference type="Pfam" id="PF00096">
    <property type="entry name" value="zf-C2H2"/>
    <property type="match status" value="2"/>
</dbReference>
<dbReference type="AlphaFoldDB" id="A0AAW0Q093"/>
<feature type="domain" description="C2H2-type" evidence="13">
    <location>
        <begin position="143"/>
        <end position="179"/>
    </location>
</feature>
<evidence type="ECO:0000256" key="10">
    <source>
        <dbReference type="ARBA" id="ARBA00023242"/>
    </source>
</evidence>
<feature type="compositionally biased region" description="Basic residues" evidence="12">
    <location>
        <begin position="101"/>
        <end position="112"/>
    </location>
</feature>
<organism evidence="14 15">
    <name type="scientific">Mugilogobius chulae</name>
    <name type="common">yellowstripe goby</name>
    <dbReference type="NCBI Taxonomy" id="88201"/>
    <lineage>
        <taxon>Eukaryota</taxon>
        <taxon>Metazoa</taxon>
        <taxon>Chordata</taxon>
        <taxon>Craniata</taxon>
        <taxon>Vertebrata</taxon>
        <taxon>Euteleostomi</taxon>
        <taxon>Actinopterygii</taxon>
        <taxon>Neopterygii</taxon>
        <taxon>Teleostei</taxon>
        <taxon>Neoteleostei</taxon>
        <taxon>Acanthomorphata</taxon>
        <taxon>Gobiaria</taxon>
        <taxon>Gobiiformes</taxon>
        <taxon>Gobioidei</taxon>
        <taxon>Gobiidae</taxon>
        <taxon>Gobionellinae</taxon>
        <taxon>Mugilogobius</taxon>
    </lineage>
</organism>
<evidence type="ECO:0000256" key="9">
    <source>
        <dbReference type="ARBA" id="ARBA00023163"/>
    </source>
</evidence>
<dbReference type="PANTHER" id="PTHR14196">
    <property type="entry name" value="ODD-SKIPPED - RELATED"/>
    <property type="match status" value="1"/>
</dbReference>
<evidence type="ECO:0000256" key="4">
    <source>
        <dbReference type="ARBA" id="ARBA00022737"/>
    </source>
</evidence>
<keyword evidence="4" id="KW-0677">Repeat</keyword>
<sequence>MLIKQEEDYLQNLTPELSSVNIKREDSSLLQQSEETQGEHTIETKLHTENEEEDRGHVSNHDEDWGAPFSCLHSEIIAAVNNEDPARTTAESEQNKSQHENRHKPSQVRRKPPYGTCSICKKKFATKSTLRKHVQLHSGLKPFSCQYCEKTFVHKSYLKSHERRPTCPSTSRTHSRQPRRRKSMGDAVNMSKSQALKVLVTERLSAAAGEIFALFERTIAEYERELCLYKEQKPKKQEFVDFILSSNVVLPKTDDAQMPSWNHNMTPVIKEEHPGINEEVQEIRIKQEEDYLQDLSPELSSVNIKREDSHYFSKVRKPRESTP</sequence>
<dbReference type="Proteomes" id="UP001460270">
    <property type="component" value="Unassembled WGS sequence"/>
</dbReference>
<evidence type="ECO:0000256" key="2">
    <source>
        <dbReference type="ARBA" id="ARBA00006991"/>
    </source>
</evidence>
<feature type="compositionally biased region" description="Basic residues" evidence="12">
    <location>
        <begin position="173"/>
        <end position="182"/>
    </location>
</feature>
<feature type="region of interest" description="Disordered" evidence="12">
    <location>
        <begin position="162"/>
        <end position="188"/>
    </location>
</feature>
<dbReference type="InterPro" id="IPR036236">
    <property type="entry name" value="Znf_C2H2_sf"/>
</dbReference>
<evidence type="ECO:0000313" key="14">
    <source>
        <dbReference type="EMBL" id="KAK7944486.1"/>
    </source>
</evidence>
<gene>
    <name evidence="14" type="ORF">WMY93_000214</name>
</gene>
<comment type="subcellular location">
    <subcellularLocation>
        <location evidence="1">Nucleus</location>
    </subcellularLocation>
</comment>
<name>A0AAW0Q093_9GOBI</name>
<keyword evidence="6" id="KW-0862">Zinc</keyword>
<dbReference type="GO" id="GO:0000981">
    <property type="term" value="F:DNA-binding transcription factor activity, RNA polymerase II-specific"/>
    <property type="evidence" value="ECO:0007669"/>
    <property type="project" value="TreeGrafter"/>
</dbReference>
<dbReference type="SUPFAM" id="SSF57667">
    <property type="entry name" value="beta-beta-alpha zinc fingers"/>
    <property type="match status" value="1"/>
</dbReference>
<evidence type="ECO:0000256" key="1">
    <source>
        <dbReference type="ARBA" id="ARBA00004123"/>
    </source>
</evidence>
<dbReference type="PROSITE" id="PS50157">
    <property type="entry name" value="ZINC_FINGER_C2H2_2"/>
    <property type="match status" value="2"/>
</dbReference>
<evidence type="ECO:0000256" key="12">
    <source>
        <dbReference type="SAM" id="MobiDB-lite"/>
    </source>
</evidence>
<dbReference type="PROSITE" id="PS00028">
    <property type="entry name" value="ZINC_FINGER_C2H2_1"/>
    <property type="match status" value="1"/>
</dbReference>